<feature type="region of interest" description="Disordered" evidence="6">
    <location>
        <begin position="429"/>
        <end position="450"/>
    </location>
</feature>
<feature type="transmembrane region" description="Helical" evidence="7">
    <location>
        <begin position="244"/>
        <end position="266"/>
    </location>
</feature>
<evidence type="ECO:0000256" key="5">
    <source>
        <dbReference type="ARBA" id="ARBA00023136"/>
    </source>
</evidence>
<dbReference type="PANTHER" id="PTHR43791">
    <property type="entry name" value="PERMEASE-RELATED"/>
    <property type="match status" value="1"/>
</dbReference>
<comment type="caution">
    <text evidence="9">The sequence shown here is derived from an EMBL/GenBank/DDBJ whole genome shotgun (WGS) entry which is preliminary data.</text>
</comment>
<evidence type="ECO:0000256" key="7">
    <source>
        <dbReference type="SAM" id="Phobius"/>
    </source>
</evidence>
<feature type="transmembrane region" description="Helical" evidence="7">
    <location>
        <begin position="403"/>
        <end position="424"/>
    </location>
</feature>
<evidence type="ECO:0000256" key="1">
    <source>
        <dbReference type="ARBA" id="ARBA00004651"/>
    </source>
</evidence>
<feature type="transmembrane region" description="Helical" evidence="7">
    <location>
        <begin position="333"/>
        <end position="354"/>
    </location>
</feature>
<accession>A0A2U2RMS5</accession>
<dbReference type="FunFam" id="1.20.1250.20:FF:000018">
    <property type="entry name" value="MFS transporter permease"/>
    <property type="match status" value="1"/>
</dbReference>
<proteinExistence type="predicted"/>
<keyword evidence="10" id="KW-1185">Reference proteome</keyword>
<dbReference type="CDD" id="cd17319">
    <property type="entry name" value="MFS_ExuT_GudP_like"/>
    <property type="match status" value="1"/>
</dbReference>
<dbReference type="AlphaFoldDB" id="A0A2U2RMS5"/>
<keyword evidence="2" id="KW-0813">Transport</keyword>
<gene>
    <name evidence="9" type="ORF">DEO23_00490</name>
</gene>
<feature type="transmembrane region" description="Helical" evidence="7">
    <location>
        <begin position="278"/>
        <end position="297"/>
    </location>
</feature>
<dbReference type="SUPFAM" id="SSF103473">
    <property type="entry name" value="MFS general substrate transporter"/>
    <property type="match status" value="1"/>
</dbReference>
<protein>
    <submittedName>
        <fullName evidence="9">MFS transporter</fullName>
    </submittedName>
</protein>
<comment type="subcellular location">
    <subcellularLocation>
        <location evidence="1">Cell membrane</location>
        <topology evidence="1">Multi-pass membrane protein</topology>
    </subcellularLocation>
</comment>
<feature type="domain" description="Major facilitator superfamily (MFS) profile" evidence="8">
    <location>
        <begin position="20"/>
        <end position="424"/>
    </location>
</feature>
<dbReference type="RefSeq" id="WP_109274063.1">
    <property type="nucleotide sequence ID" value="NZ_QFKX01000001.1"/>
</dbReference>
<evidence type="ECO:0000259" key="8">
    <source>
        <dbReference type="PROSITE" id="PS50850"/>
    </source>
</evidence>
<dbReference type="InterPro" id="IPR036259">
    <property type="entry name" value="MFS_trans_sf"/>
</dbReference>
<feature type="transmembrane region" description="Helical" evidence="7">
    <location>
        <begin position="54"/>
        <end position="73"/>
    </location>
</feature>
<dbReference type="OrthoDB" id="9773957at2"/>
<feature type="transmembrane region" description="Helical" evidence="7">
    <location>
        <begin position="109"/>
        <end position="132"/>
    </location>
</feature>
<keyword evidence="4 7" id="KW-1133">Transmembrane helix</keyword>
<dbReference type="Pfam" id="PF07690">
    <property type="entry name" value="MFS_1"/>
    <property type="match status" value="1"/>
</dbReference>
<feature type="transmembrane region" description="Helical" evidence="7">
    <location>
        <begin position="144"/>
        <end position="167"/>
    </location>
</feature>
<evidence type="ECO:0000313" key="10">
    <source>
        <dbReference type="Proteomes" id="UP000245590"/>
    </source>
</evidence>
<dbReference type="EMBL" id="QFKX01000001">
    <property type="protein sequence ID" value="PWH07179.1"/>
    <property type="molecule type" value="Genomic_DNA"/>
</dbReference>
<dbReference type="PANTHER" id="PTHR43791:SF100">
    <property type="entry name" value="SUGAR TRANSPORTER"/>
    <property type="match status" value="1"/>
</dbReference>
<feature type="transmembrane region" description="Helical" evidence="7">
    <location>
        <begin position="361"/>
        <end position="383"/>
    </location>
</feature>
<dbReference type="Gene3D" id="1.20.1250.20">
    <property type="entry name" value="MFS general substrate transporter like domains"/>
    <property type="match status" value="2"/>
</dbReference>
<keyword evidence="5 7" id="KW-0472">Membrane</keyword>
<dbReference type="GO" id="GO:0022857">
    <property type="term" value="F:transmembrane transporter activity"/>
    <property type="evidence" value="ECO:0007669"/>
    <property type="project" value="InterPro"/>
</dbReference>
<evidence type="ECO:0000256" key="6">
    <source>
        <dbReference type="SAM" id="MobiDB-lite"/>
    </source>
</evidence>
<sequence>MDSTTPVDENALIKKITWHIVPFVMVLYTIAYIDRSVIGYAKLQMSTDIGLSDAAFGLGAGLFFLAYFLFEVPSNYLLPKVGPRVWFARILFTWGLITALTALTNSTSVFYLLRFLLGVAEAGFYPGVLYYLTFWFPQRHRTRATGTFVLAAPIAFLVMSPIAGSIMGLDWLGLRGWHWLFIISGLAAMLAAVPTLKWLRDTPRQAPWMSEAEAQWVEDELEHDRVEFGQQSHSNPFKALGSKYVWVFALLFFPSTVGIYGLSFWVPTVVSAFSGSDVATGWLSAVPYVFGVIGIFVTSRLASLMRENWIPLIVIYVGSAVGILLSATAPAGLLQLAAMSMAAFFLYSVAGVFWALPTRYLVGATAAVGIAFVNSFGNIGGFVGPYVVGAVSEATGRATNGMYFLGAVLVLGAIGSVLGMRAWAGKNPVQVSPQSQRPDPESAGVGAGER</sequence>
<reference evidence="9 10" key="1">
    <citation type="submission" date="2018-05" db="EMBL/GenBank/DDBJ databases">
        <title>Brachybacterium sp. M1HQ-2T, whole genome shotgun sequence.</title>
        <authorList>
            <person name="Tuo L."/>
        </authorList>
    </citation>
    <scope>NUCLEOTIDE SEQUENCE [LARGE SCALE GENOMIC DNA]</scope>
    <source>
        <strain evidence="9 10">M1HQ-2</strain>
    </source>
</reference>
<keyword evidence="3 7" id="KW-0812">Transmembrane</keyword>
<dbReference type="PROSITE" id="PS50850">
    <property type="entry name" value="MFS"/>
    <property type="match status" value="1"/>
</dbReference>
<feature type="transmembrane region" description="Helical" evidence="7">
    <location>
        <begin position="309"/>
        <end position="327"/>
    </location>
</feature>
<feature type="transmembrane region" description="Helical" evidence="7">
    <location>
        <begin position="85"/>
        <end position="103"/>
    </location>
</feature>
<dbReference type="Proteomes" id="UP000245590">
    <property type="component" value="Unassembled WGS sequence"/>
</dbReference>
<evidence type="ECO:0000256" key="2">
    <source>
        <dbReference type="ARBA" id="ARBA00022448"/>
    </source>
</evidence>
<feature type="transmembrane region" description="Helical" evidence="7">
    <location>
        <begin position="16"/>
        <end position="34"/>
    </location>
</feature>
<dbReference type="InterPro" id="IPR011701">
    <property type="entry name" value="MFS"/>
</dbReference>
<evidence type="ECO:0000256" key="3">
    <source>
        <dbReference type="ARBA" id="ARBA00022692"/>
    </source>
</evidence>
<dbReference type="GO" id="GO:0005886">
    <property type="term" value="C:plasma membrane"/>
    <property type="evidence" value="ECO:0007669"/>
    <property type="project" value="UniProtKB-SubCell"/>
</dbReference>
<evidence type="ECO:0000313" key="9">
    <source>
        <dbReference type="EMBL" id="PWH07179.1"/>
    </source>
</evidence>
<dbReference type="InterPro" id="IPR020846">
    <property type="entry name" value="MFS_dom"/>
</dbReference>
<feature type="transmembrane region" description="Helical" evidence="7">
    <location>
        <begin position="179"/>
        <end position="199"/>
    </location>
</feature>
<organism evidence="9 10">
    <name type="scientific">Brachybacterium endophyticum</name>
    <dbReference type="NCBI Taxonomy" id="2182385"/>
    <lineage>
        <taxon>Bacteria</taxon>
        <taxon>Bacillati</taxon>
        <taxon>Actinomycetota</taxon>
        <taxon>Actinomycetes</taxon>
        <taxon>Micrococcales</taxon>
        <taxon>Dermabacteraceae</taxon>
        <taxon>Brachybacterium</taxon>
    </lineage>
</organism>
<name>A0A2U2RMS5_9MICO</name>
<evidence type="ECO:0000256" key="4">
    <source>
        <dbReference type="ARBA" id="ARBA00022989"/>
    </source>
</evidence>